<dbReference type="GO" id="GO:0005509">
    <property type="term" value="F:calcium ion binding"/>
    <property type="evidence" value="ECO:0007669"/>
    <property type="project" value="InterPro"/>
</dbReference>
<organism evidence="2 3">
    <name type="scientific">Macrostomum lignano</name>
    <dbReference type="NCBI Taxonomy" id="282301"/>
    <lineage>
        <taxon>Eukaryota</taxon>
        <taxon>Metazoa</taxon>
        <taxon>Spiralia</taxon>
        <taxon>Lophotrochozoa</taxon>
        <taxon>Platyhelminthes</taxon>
        <taxon>Rhabditophora</taxon>
        <taxon>Macrostomorpha</taxon>
        <taxon>Macrostomida</taxon>
        <taxon>Macrostomidae</taxon>
        <taxon>Macrostomum</taxon>
    </lineage>
</organism>
<protein>
    <submittedName>
        <fullName evidence="3">PUM-HD domain-containing protein</fullName>
    </submittedName>
</protein>
<dbReference type="Proteomes" id="UP000095280">
    <property type="component" value="Unplaced"/>
</dbReference>
<keyword evidence="2" id="KW-1185">Reference proteome</keyword>
<dbReference type="AlphaFoldDB" id="A0A1I8IIT9"/>
<sequence length="368" mass="41512">MTARGKHAYQVLKLPPLTRTHRQTPFSQSSQSRRQNSNSSIASSYTRSTSCGKCDSLDKTAESLMELCNYLRKTNEALLSCLVGKPLRDRLALQDRMKQLYSTDLEAQFRESLGQNISGIISGLLQSPYTKVAMDLHQLVEDLDPYAMVDKLLIYGRKSLSCICQDYKKQFGTPIIMDVLRSFGDQRVSRLLTALIRGLLWPANYSDDAVLEAAKEVQNQETMLLEETSVLLVGLQKYGPNFLTAVSEAHRQENPKRPLLQCLRATYDASLFLLVRKLLDPTEAEVRIRDLASRMEWLSKSGGRELVHQLVMLAESPRVLSALNRQLLLMRDATLRDLVLRGCPPDCVEIMGAITPEGPKKEYSLRDC</sequence>
<dbReference type="WBParaSite" id="maker-uti_cns_0013120-snap-gene-0.6-mRNA-1">
    <property type="protein sequence ID" value="maker-uti_cns_0013120-snap-gene-0.6-mRNA-1"/>
    <property type="gene ID" value="maker-uti_cns_0013120-snap-gene-0.6"/>
</dbReference>
<accession>A0A1I8IIT9</accession>
<proteinExistence type="predicted"/>
<name>A0A1I8IIT9_9PLAT</name>
<dbReference type="SUPFAM" id="SSF47874">
    <property type="entry name" value="Annexin"/>
    <property type="match status" value="1"/>
</dbReference>
<evidence type="ECO:0000313" key="3">
    <source>
        <dbReference type="WBParaSite" id="maker-uti_cns_0013120-snap-gene-0.6-mRNA-1"/>
    </source>
</evidence>
<reference evidence="3" key="1">
    <citation type="submission" date="2016-11" db="UniProtKB">
        <authorList>
            <consortium name="WormBaseParasite"/>
        </authorList>
    </citation>
    <scope>IDENTIFICATION</scope>
</reference>
<evidence type="ECO:0000313" key="2">
    <source>
        <dbReference type="Proteomes" id="UP000095280"/>
    </source>
</evidence>
<evidence type="ECO:0000256" key="1">
    <source>
        <dbReference type="SAM" id="MobiDB-lite"/>
    </source>
</evidence>
<feature type="region of interest" description="Disordered" evidence="1">
    <location>
        <begin position="1"/>
        <end position="50"/>
    </location>
</feature>
<dbReference type="GO" id="GO:0005544">
    <property type="term" value="F:calcium-dependent phospholipid binding"/>
    <property type="evidence" value="ECO:0007669"/>
    <property type="project" value="InterPro"/>
</dbReference>
<feature type="compositionally biased region" description="Low complexity" evidence="1">
    <location>
        <begin position="27"/>
        <end position="50"/>
    </location>
</feature>
<dbReference type="InterPro" id="IPR037104">
    <property type="entry name" value="Annexin_sf"/>
</dbReference>